<organism evidence="1 2">
    <name type="scientific">Agrococcus pavilionensis RW1</name>
    <dbReference type="NCBI Taxonomy" id="1330458"/>
    <lineage>
        <taxon>Bacteria</taxon>
        <taxon>Bacillati</taxon>
        <taxon>Actinomycetota</taxon>
        <taxon>Actinomycetes</taxon>
        <taxon>Micrococcales</taxon>
        <taxon>Microbacteriaceae</taxon>
        <taxon>Agrococcus</taxon>
    </lineage>
</organism>
<proteinExistence type="predicted"/>
<name>U1LNH5_9MICO</name>
<accession>U1LNH5</accession>
<keyword evidence="2" id="KW-1185">Reference proteome</keyword>
<gene>
    <name evidence="1" type="ORF">L332_03490</name>
</gene>
<dbReference type="EMBL" id="ASHR01000031">
    <property type="protein sequence ID" value="ERG63517.1"/>
    <property type="molecule type" value="Genomic_DNA"/>
</dbReference>
<evidence type="ECO:0000313" key="2">
    <source>
        <dbReference type="Proteomes" id="UP000016462"/>
    </source>
</evidence>
<reference evidence="1 2" key="1">
    <citation type="journal article" date="2013" name="Genome Announc.">
        <title>First draft genome sequence from a member of the genus agrococcus, isolated from modern microbialites.</title>
        <authorList>
            <person name="White R.A.III."/>
            <person name="Grassa C.J."/>
            <person name="Suttle C.A."/>
        </authorList>
    </citation>
    <scope>NUCLEOTIDE SEQUENCE [LARGE SCALE GENOMIC DNA]</scope>
    <source>
        <strain evidence="1 2">RW1</strain>
    </source>
</reference>
<comment type="caution">
    <text evidence="1">The sequence shown here is derived from an EMBL/GenBank/DDBJ whole genome shotgun (WGS) entry which is preliminary data.</text>
</comment>
<sequence length="116" mass="13094">MTPEERAELRKRAEWVVEHSADPVNDRMPVSPLVVLALLDLAGTGRVESPQTAPYWEPPETPESQIDAYADVMSSRTEPDEQRAAREAARTDRTYWCCSGSPERGHSMMCVQREGY</sequence>
<dbReference type="Proteomes" id="UP000016462">
    <property type="component" value="Unassembled WGS sequence"/>
</dbReference>
<dbReference type="RefSeq" id="WP_021011264.1">
    <property type="nucleotide sequence ID" value="NZ_ASHR01000031.1"/>
</dbReference>
<dbReference type="AlphaFoldDB" id="U1LNH5"/>
<evidence type="ECO:0000313" key="1">
    <source>
        <dbReference type="EMBL" id="ERG63517.1"/>
    </source>
</evidence>
<protein>
    <submittedName>
        <fullName evidence="1">Uncharacterized protein</fullName>
    </submittedName>
</protein>